<dbReference type="RefSeq" id="WP_015529843.1">
    <property type="nucleotide sequence ID" value="NZ_CP173382.1"/>
</dbReference>
<dbReference type="EMBL" id="CYYA01000003">
    <property type="protein sequence ID" value="CUM80016.1"/>
    <property type="molecule type" value="Genomic_DNA"/>
</dbReference>
<reference evidence="1 2" key="1">
    <citation type="submission" date="2015-09" db="EMBL/GenBank/DDBJ databases">
        <authorList>
            <consortium name="Pathogen Informatics"/>
        </authorList>
    </citation>
    <scope>NUCLEOTIDE SEQUENCE [LARGE SCALE GENOMIC DNA]</scope>
    <source>
        <strain evidence="1 2">2789STDY5608891</strain>
    </source>
</reference>
<dbReference type="OrthoDB" id="1823358at2"/>
<protein>
    <submittedName>
        <fullName evidence="1">Uncharacterized protein</fullName>
    </submittedName>
</protein>
<dbReference type="AlphaFoldDB" id="A0A173RQJ8"/>
<name>A0A173RQJ8_EUBRA</name>
<dbReference type="GeneID" id="303257499"/>
<dbReference type="Proteomes" id="UP000095492">
    <property type="component" value="Unassembled WGS sequence"/>
</dbReference>
<evidence type="ECO:0000313" key="2">
    <source>
        <dbReference type="Proteomes" id="UP000095492"/>
    </source>
</evidence>
<dbReference type="STRING" id="39490.ERS852448_00528"/>
<gene>
    <name evidence="1" type="ORF">ERS852448_00528</name>
</gene>
<organism evidence="1 2">
    <name type="scientific">Eubacterium ramulus</name>
    <dbReference type="NCBI Taxonomy" id="39490"/>
    <lineage>
        <taxon>Bacteria</taxon>
        <taxon>Bacillati</taxon>
        <taxon>Bacillota</taxon>
        <taxon>Clostridia</taxon>
        <taxon>Eubacteriales</taxon>
        <taxon>Eubacteriaceae</taxon>
        <taxon>Eubacterium</taxon>
    </lineage>
</organism>
<proteinExistence type="predicted"/>
<accession>A0A173RQJ8</accession>
<sequence length="123" mass="13806">MAEGMSFSFPSLLFHEGRTYGQPEVVPISLPQVATGLRSRLPGSFRRRGFQPDLLMPQEALFAREAHSMQAAMRRALLRRGRSGNAAFPKTESNVAGNLCRMCRKEESRHGDFSLHSQNSRTK</sequence>
<evidence type="ECO:0000313" key="1">
    <source>
        <dbReference type="EMBL" id="CUM80016.1"/>
    </source>
</evidence>